<evidence type="ECO:0000313" key="14">
    <source>
        <dbReference type="Proteomes" id="UP001178461"/>
    </source>
</evidence>
<evidence type="ECO:0000313" key="13">
    <source>
        <dbReference type="EMBL" id="CAI5788808.1"/>
    </source>
</evidence>
<dbReference type="PANTHER" id="PTHR31626">
    <property type="entry name" value="SUSHI DOMAIN-CONTAINING PROTEIN"/>
    <property type="match status" value="1"/>
</dbReference>
<comment type="similarity">
    <text evidence="2">Belongs to the FAM171 family.</text>
</comment>
<evidence type="ECO:0000259" key="11">
    <source>
        <dbReference type="Pfam" id="PF10577"/>
    </source>
</evidence>
<organism evidence="13 14">
    <name type="scientific">Podarcis lilfordi</name>
    <name type="common">Lilford's wall lizard</name>
    <dbReference type="NCBI Taxonomy" id="74358"/>
    <lineage>
        <taxon>Eukaryota</taxon>
        <taxon>Metazoa</taxon>
        <taxon>Chordata</taxon>
        <taxon>Craniata</taxon>
        <taxon>Vertebrata</taxon>
        <taxon>Euteleostomi</taxon>
        <taxon>Lepidosauria</taxon>
        <taxon>Squamata</taxon>
        <taxon>Bifurcata</taxon>
        <taxon>Unidentata</taxon>
        <taxon>Episquamata</taxon>
        <taxon>Laterata</taxon>
        <taxon>Lacertibaenia</taxon>
        <taxon>Lacertidae</taxon>
        <taxon>Podarcis</taxon>
    </lineage>
</organism>
<reference evidence="13" key="1">
    <citation type="submission" date="2022-12" db="EMBL/GenBank/DDBJ databases">
        <authorList>
            <person name="Alioto T."/>
            <person name="Alioto T."/>
            <person name="Gomez Garrido J."/>
        </authorList>
    </citation>
    <scope>NUCLEOTIDE SEQUENCE</scope>
</reference>
<keyword evidence="14" id="KW-1185">Reference proteome</keyword>
<dbReference type="Proteomes" id="UP001178461">
    <property type="component" value="Chromosome 12"/>
</dbReference>
<protein>
    <recommendedName>
        <fullName evidence="15">Family with sequence similarity 171 member A1</fullName>
    </recommendedName>
</protein>
<feature type="region of interest" description="Disordered" evidence="8">
    <location>
        <begin position="809"/>
        <end position="883"/>
    </location>
</feature>
<keyword evidence="6 9" id="KW-0472">Membrane</keyword>
<keyword evidence="3 9" id="KW-0812">Transmembrane</keyword>
<dbReference type="Pfam" id="PF20771">
    <property type="entry name" value="FAM171A1-2-B_C"/>
    <property type="match status" value="1"/>
</dbReference>
<dbReference type="InterPro" id="IPR049175">
    <property type="entry name" value="FAM171_C"/>
</dbReference>
<dbReference type="GO" id="GO:0005886">
    <property type="term" value="C:plasma membrane"/>
    <property type="evidence" value="ECO:0007669"/>
    <property type="project" value="TreeGrafter"/>
</dbReference>
<feature type="signal peptide" evidence="10">
    <location>
        <begin position="1"/>
        <end position="22"/>
    </location>
</feature>
<dbReference type="PANTHER" id="PTHR31626:SF1">
    <property type="entry name" value="PROTEIN FAM171A1"/>
    <property type="match status" value="1"/>
</dbReference>
<feature type="region of interest" description="Disordered" evidence="8">
    <location>
        <begin position="717"/>
        <end position="744"/>
    </location>
</feature>
<evidence type="ECO:0000256" key="9">
    <source>
        <dbReference type="SAM" id="Phobius"/>
    </source>
</evidence>
<evidence type="ECO:0000256" key="4">
    <source>
        <dbReference type="ARBA" id="ARBA00022729"/>
    </source>
</evidence>
<accession>A0AA35L421</accession>
<evidence type="ECO:0000256" key="7">
    <source>
        <dbReference type="ARBA" id="ARBA00023180"/>
    </source>
</evidence>
<evidence type="ECO:0008006" key="15">
    <source>
        <dbReference type="Google" id="ProtNLM"/>
    </source>
</evidence>
<feature type="chain" id="PRO_5041460947" description="Family with sequence similarity 171 member A1" evidence="10">
    <location>
        <begin position="23"/>
        <end position="883"/>
    </location>
</feature>
<feature type="compositionally biased region" description="Basic and acidic residues" evidence="8">
    <location>
        <begin position="411"/>
        <end position="425"/>
    </location>
</feature>
<dbReference type="InterPro" id="IPR048530">
    <property type="entry name" value="FAM171_N"/>
</dbReference>
<evidence type="ECO:0000256" key="10">
    <source>
        <dbReference type="SAM" id="SignalP"/>
    </source>
</evidence>
<feature type="region of interest" description="Disordered" evidence="8">
    <location>
        <begin position="449"/>
        <end position="472"/>
    </location>
</feature>
<evidence type="ECO:0000256" key="6">
    <source>
        <dbReference type="ARBA" id="ARBA00023136"/>
    </source>
</evidence>
<evidence type="ECO:0000256" key="5">
    <source>
        <dbReference type="ARBA" id="ARBA00022989"/>
    </source>
</evidence>
<sequence length="883" mass="97599">MSKAAAALLLCLLGCNVWKAVTKTLGAPGAAQDVTLKVHVSDASTHQPVTEAFIEIFTNQIPIASGTSGADGTAFIKFQYKLGSQLIVTATKHAYVPNSAPWKPIRLPVFSSLSLGLLPERSATLMVYEDVVQIVSGFQGARIQPKVHFQRRALKLPENTSFSDLTAFLTSASSPWEVDSFPYLQGYDGNGTVSVHLLRSDGTPVPVNGPIYVTVPLPTNNNLKHSTHVPAWRFDQKFGTWLKSSLGIVEQEGSEMTWTYIAPQLGYWVAAMSPTNPGPVVTQDISTYHTVFLLAILGGMALILLVLLCLLLYYCRRKCLKPRHKKLQLSSTLSGAKKDQSTSMSHLNLIFSRRESEFPGGLSVASNGHTESSGHKELMGAVRMEKVCSGGEADMRTPMLKHTYSTSQEFSSREELLSHKEKDQSRMSLENMASSDTLRKDYLKSVDSFPINPRKSMEASEGYDSPDKEDHRRSYSAMLARPLFEKPEQASMNHISTGSKYNLQEQLYPIPSAPETELLDCRPSECMMSRSVDHLERPTSFPRPGQLVCCNSVDQVNDSVYRKVLPTLVIPGHYMKLPGEHPYISQPLVVPTDQQIDIERLQAELSSPHSQLFPHSQQQMPPQQLAAQAISQQHLQEAGASEWSTQNVSMSESVSIPASLNDASLAQMNSEVQLLTEKALMELGGGKPLPHPRAWFVSLDGRSNAHVRHSYIDLQRAGRNGSNDASLDSGVDMNEPKSARRGRGDHLSLHQTHLQVQVHPQKEQKAPDSTAYTQLVYLDDMDQSGSECGTAVCSPEDSTLRCLLEAGSRRTGSQLPSLQEETLKRTVESSPEPLTSPEHGMTVHNEAEDDEDDEDDDDDDQGEDKKSPWQKREERPLMAFNLK</sequence>
<dbReference type="GO" id="GO:0008360">
    <property type="term" value="P:regulation of cell shape"/>
    <property type="evidence" value="ECO:0007669"/>
    <property type="project" value="TreeGrafter"/>
</dbReference>
<name>A0AA35L421_9SAUR</name>
<comment type="subcellular location">
    <subcellularLocation>
        <location evidence="1">Membrane</location>
        <topology evidence="1">Single-pass type I membrane protein</topology>
    </subcellularLocation>
</comment>
<feature type="transmembrane region" description="Helical" evidence="9">
    <location>
        <begin position="291"/>
        <end position="315"/>
    </location>
</feature>
<dbReference type="EMBL" id="OX395137">
    <property type="protein sequence ID" value="CAI5788808.1"/>
    <property type="molecule type" value="Genomic_DNA"/>
</dbReference>
<feature type="compositionally biased region" description="Basic and acidic residues" evidence="8">
    <location>
        <begin position="863"/>
        <end position="876"/>
    </location>
</feature>
<feature type="compositionally biased region" description="Acidic residues" evidence="8">
    <location>
        <begin position="847"/>
        <end position="862"/>
    </location>
</feature>
<feature type="domain" description="FAM171 N-terminal" evidence="11">
    <location>
        <begin position="34"/>
        <end position="274"/>
    </location>
</feature>
<evidence type="ECO:0000256" key="1">
    <source>
        <dbReference type="ARBA" id="ARBA00004479"/>
    </source>
</evidence>
<dbReference type="AlphaFoldDB" id="A0AA35L421"/>
<evidence type="ECO:0000256" key="2">
    <source>
        <dbReference type="ARBA" id="ARBA00006818"/>
    </source>
</evidence>
<keyword evidence="4 10" id="KW-0732">Signal</keyword>
<feature type="domain" description="FAM171 C-terminal" evidence="12">
    <location>
        <begin position="383"/>
        <end position="881"/>
    </location>
</feature>
<feature type="compositionally biased region" description="Basic and acidic residues" evidence="8">
    <location>
        <begin position="734"/>
        <end position="744"/>
    </location>
</feature>
<keyword evidence="7" id="KW-0325">Glycoprotein</keyword>
<dbReference type="InterPro" id="IPR018890">
    <property type="entry name" value="FAM171"/>
</dbReference>
<evidence type="ECO:0000256" key="3">
    <source>
        <dbReference type="ARBA" id="ARBA00022692"/>
    </source>
</evidence>
<feature type="compositionally biased region" description="Polar residues" evidence="8">
    <location>
        <begin position="810"/>
        <end position="820"/>
    </location>
</feature>
<keyword evidence="5 9" id="KW-1133">Transmembrane helix</keyword>
<dbReference type="Pfam" id="PF10577">
    <property type="entry name" value="FAM171A1-2-B_N"/>
    <property type="match status" value="1"/>
</dbReference>
<proteinExistence type="inferred from homology"/>
<evidence type="ECO:0000259" key="12">
    <source>
        <dbReference type="Pfam" id="PF20771"/>
    </source>
</evidence>
<dbReference type="GO" id="GO:0043149">
    <property type="term" value="P:stress fiber assembly"/>
    <property type="evidence" value="ECO:0007669"/>
    <property type="project" value="TreeGrafter"/>
</dbReference>
<evidence type="ECO:0000256" key="8">
    <source>
        <dbReference type="SAM" id="MobiDB-lite"/>
    </source>
</evidence>
<feature type="region of interest" description="Disordered" evidence="8">
    <location>
        <begin position="398"/>
        <end position="433"/>
    </location>
</feature>
<gene>
    <name evidence="13" type="ORF">PODLI_1B030203</name>
</gene>